<feature type="transmembrane region" description="Helical" evidence="5">
    <location>
        <begin position="12"/>
        <end position="32"/>
    </location>
</feature>
<comment type="subcellular location">
    <subcellularLocation>
        <location evidence="1">Nucleus</location>
    </subcellularLocation>
</comment>
<dbReference type="Proteomes" id="UP000813423">
    <property type="component" value="Unassembled WGS sequence"/>
</dbReference>
<dbReference type="InterPro" id="IPR036390">
    <property type="entry name" value="WH_DNA-bd_sf"/>
</dbReference>
<dbReference type="CDD" id="cd04478">
    <property type="entry name" value="RPA2_DBD_D"/>
    <property type="match status" value="1"/>
</dbReference>
<dbReference type="FunFam" id="2.40.50.140:FF:000308">
    <property type="entry name" value="Possible replication factor-a protein"/>
    <property type="match status" value="1"/>
</dbReference>
<feature type="domain" description="Replication protein A C-terminal" evidence="6">
    <location>
        <begin position="237"/>
        <end position="337"/>
    </location>
</feature>
<dbReference type="AlphaFoldDB" id="A0A9P8NF12"/>
<dbReference type="InterPro" id="IPR012340">
    <property type="entry name" value="NA-bd_OB-fold"/>
</dbReference>
<sequence>MPRDASNTSRRGKIAAFLFLIVIIDIFPLVGIQSGFLENYYKMDGGYTNYGNTSYGGGGGGGFMPGEMNSPAGGKVFCSLSCVDNSPVKTSMNLASQFGDNNNATLRPITVKQALDASQPYPEAAFQIDGADAASVCFIGQVRNISSQSTNVTYKIDDGTGEIEVKQWIDTQTADTMETDDGKAGTGKNQVELNGFAKVFGKIKSFGNKRYVGAHCVRPTTNLNEVHCHLLEAAAIHLFFTRGPPGGGAAGGASGAGANADAAMGGANDYGTGNSNLPAMSPAARRVYNLLKTEPQSNEGLHAQLIAAKLNLPMPDVARAGEELLTAGVIFSTVDEQTWAILEY</sequence>
<keyword evidence="5" id="KW-1133">Transmembrane helix</keyword>
<gene>
    <name evidence="7" type="ORF">KXV57_007738</name>
</gene>
<dbReference type="GO" id="GO:0035861">
    <property type="term" value="C:site of double-strand break"/>
    <property type="evidence" value="ECO:0007669"/>
    <property type="project" value="EnsemblFungi"/>
</dbReference>
<proteinExistence type="inferred from homology"/>
<organism evidence="7 8">
    <name type="scientific">Aspergillus fumigatus</name>
    <name type="common">Neosartorya fumigata</name>
    <dbReference type="NCBI Taxonomy" id="746128"/>
    <lineage>
        <taxon>Eukaryota</taxon>
        <taxon>Fungi</taxon>
        <taxon>Dikarya</taxon>
        <taxon>Ascomycota</taxon>
        <taxon>Pezizomycotina</taxon>
        <taxon>Eurotiomycetes</taxon>
        <taxon>Eurotiomycetidae</taxon>
        <taxon>Eurotiales</taxon>
        <taxon>Aspergillaceae</taxon>
        <taxon>Aspergillus</taxon>
        <taxon>Aspergillus subgen. Fumigati</taxon>
    </lineage>
</organism>
<reference evidence="7" key="1">
    <citation type="submission" date="2021-08" db="EMBL/GenBank/DDBJ databases">
        <title>Global Aspergillus fumigatus from environmental and clinical sources.</title>
        <authorList>
            <person name="Barber A."/>
            <person name="Sae-Ong T."/>
        </authorList>
    </citation>
    <scope>NUCLEOTIDE SEQUENCE</scope>
    <source>
        <strain evidence="7">NRZ-2016-071</strain>
    </source>
</reference>
<evidence type="ECO:0000259" key="6">
    <source>
        <dbReference type="Pfam" id="PF08784"/>
    </source>
</evidence>
<dbReference type="Gene3D" id="2.40.50.140">
    <property type="entry name" value="Nucleic acid-binding proteins"/>
    <property type="match status" value="1"/>
</dbReference>
<keyword evidence="3" id="KW-0238">DNA-binding</keyword>
<dbReference type="SUPFAM" id="SSF50249">
    <property type="entry name" value="Nucleic acid-binding proteins"/>
    <property type="match status" value="1"/>
</dbReference>
<dbReference type="GO" id="GO:0006260">
    <property type="term" value="P:DNA replication"/>
    <property type="evidence" value="ECO:0007669"/>
    <property type="project" value="TreeGrafter"/>
</dbReference>
<dbReference type="GO" id="GO:0005662">
    <property type="term" value="C:DNA replication factor A complex"/>
    <property type="evidence" value="ECO:0007669"/>
    <property type="project" value="EnsemblFungi"/>
</dbReference>
<evidence type="ECO:0000256" key="4">
    <source>
        <dbReference type="ARBA" id="ARBA00023242"/>
    </source>
</evidence>
<keyword evidence="4" id="KW-0539">Nucleus</keyword>
<evidence type="ECO:0000256" key="5">
    <source>
        <dbReference type="SAM" id="Phobius"/>
    </source>
</evidence>
<evidence type="ECO:0000313" key="8">
    <source>
        <dbReference type="Proteomes" id="UP000813423"/>
    </source>
</evidence>
<accession>A0A9P8NF12</accession>
<comment type="similarity">
    <text evidence="2">Belongs to the replication factor A protein 2 family.</text>
</comment>
<protein>
    <recommendedName>
        <fullName evidence="6">Replication protein A C-terminal domain-containing protein</fullName>
    </recommendedName>
</protein>
<evidence type="ECO:0000256" key="1">
    <source>
        <dbReference type="ARBA" id="ARBA00004123"/>
    </source>
</evidence>
<dbReference type="InterPro" id="IPR040260">
    <property type="entry name" value="RFA2-like"/>
</dbReference>
<dbReference type="InterPro" id="IPR014892">
    <property type="entry name" value="RPA_C"/>
</dbReference>
<dbReference type="GO" id="GO:0003697">
    <property type="term" value="F:single-stranded DNA binding"/>
    <property type="evidence" value="ECO:0007669"/>
    <property type="project" value="EnsemblFungi"/>
</dbReference>
<dbReference type="InterPro" id="IPR036388">
    <property type="entry name" value="WH-like_DNA-bd_sf"/>
</dbReference>
<dbReference type="Pfam" id="PF08784">
    <property type="entry name" value="RPA_C"/>
    <property type="match status" value="1"/>
</dbReference>
<dbReference type="PANTHER" id="PTHR13989">
    <property type="entry name" value="REPLICATION PROTEIN A-RELATED"/>
    <property type="match status" value="1"/>
</dbReference>
<keyword evidence="5" id="KW-0472">Membrane</keyword>
<dbReference type="GO" id="GO:0006289">
    <property type="term" value="P:nucleotide-excision repair"/>
    <property type="evidence" value="ECO:0007669"/>
    <property type="project" value="TreeGrafter"/>
</dbReference>
<name>A0A9P8NF12_ASPFM</name>
<evidence type="ECO:0000256" key="3">
    <source>
        <dbReference type="ARBA" id="ARBA00023125"/>
    </source>
</evidence>
<evidence type="ECO:0000313" key="7">
    <source>
        <dbReference type="EMBL" id="KAH1902049.1"/>
    </source>
</evidence>
<dbReference type="SUPFAM" id="SSF46785">
    <property type="entry name" value="Winged helix' DNA-binding domain"/>
    <property type="match status" value="1"/>
</dbReference>
<dbReference type="EMBL" id="JAIBSC010000063">
    <property type="protein sequence ID" value="KAH1902049.1"/>
    <property type="molecule type" value="Genomic_DNA"/>
</dbReference>
<dbReference type="PANTHER" id="PTHR13989:SF16">
    <property type="entry name" value="REPLICATION PROTEIN A2"/>
    <property type="match status" value="1"/>
</dbReference>
<dbReference type="GO" id="GO:0000781">
    <property type="term" value="C:chromosome, telomeric region"/>
    <property type="evidence" value="ECO:0007669"/>
    <property type="project" value="TreeGrafter"/>
</dbReference>
<dbReference type="FunFam" id="1.10.10.10:FF:000168">
    <property type="entry name" value="Replication protein A 32 kDa subunit"/>
    <property type="match status" value="1"/>
</dbReference>
<dbReference type="GO" id="GO:0005736">
    <property type="term" value="C:RNA polymerase I complex"/>
    <property type="evidence" value="ECO:0007669"/>
    <property type="project" value="EnsemblFungi"/>
</dbReference>
<dbReference type="GO" id="GO:0000724">
    <property type="term" value="P:double-strand break repair via homologous recombination"/>
    <property type="evidence" value="ECO:0007669"/>
    <property type="project" value="TreeGrafter"/>
</dbReference>
<keyword evidence="5" id="KW-0812">Transmembrane</keyword>
<evidence type="ECO:0000256" key="2">
    <source>
        <dbReference type="ARBA" id="ARBA00007815"/>
    </source>
</evidence>
<comment type="caution">
    <text evidence="7">The sequence shown here is derived from an EMBL/GenBank/DDBJ whole genome shotgun (WGS) entry which is preliminary data.</text>
</comment>
<dbReference type="Gene3D" id="1.10.10.10">
    <property type="entry name" value="Winged helix-like DNA-binding domain superfamily/Winged helix DNA-binding domain"/>
    <property type="match status" value="1"/>
</dbReference>